<feature type="transmembrane region" description="Helical" evidence="10">
    <location>
        <begin position="93"/>
        <end position="113"/>
    </location>
</feature>
<keyword evidence="4 9" id="KW-0812">Transmembrane</keyword>
<evidence type="ECO:0000256" key="8">
    <source>
        <dbReference type="ARBA" id="ARBA00023186"/>
    </source>
</evidence>
<keyword evidence="5" id="KW-0653">Protein transport</keyword>
<feature type="transmembrane region" description="Helical" evidence="10">
    <location>
        <begin position="248"/>
        <end position="273"/>
    </location>
</feature>
<feature type="domain" description="Membrane insertase YidC/Oxa/ALB C-terminal" evidence="11">
    <location>
        <begin position="27"/>
        <end position="286"/>
    </location>
</feature>
<feature type="transmembrane region" description="Helical" evidence="10">
    <location>
        <begin position="20"/>
        <end position="47"/>
    </location>
</feature>
<evidence type="ECO:0000256" key="9">
    <source>
        <dbReference type="RuleBase" id="RU003945"/>
    </source>
</evidence>
<keyword evidence="7 10" id="KW-0472">Membrane</keyword>
<name>A0A9D1THZ6_9FIRM</name>
<comment type="similarity">
    <text evidence="9">Belongs to the OXA1/ALB3/YidC family.</text>
</comment>
<dbReference type="PANTHER" id="PTHR12428:SF65">
    <property type="entry name" value="CYTOCHROME C OXIDASE ASSEMBLY PROTEIN COX18, MITOCHONDRIAL"/>
    <property type="match status" value="1"/>
</dbReference>
<dbReference type="Proteomes" id="UP000886808">
    <property type="component" value="Unassembled WGS sequence"/>
</dbReference>
<dbReference type="AlphaFoldDB" id="A0A9D1THZ6"/>
<protein>
    <submittedName>
        <fullName evidence="12">YidC/Oxa1 family membrane protein insertase</fullName>
    </submittedName>
</protein>
<dbReference type="NCBIfam" id="TIGR03592">
    <property type="entry name" value="yidC_oxa1_cterm"/>
    <property type="match status" value="1"/>
</dbReference>
<evidence type="ECO:0000313" key="13">
    <source>
        <dbReference type="Proteomes" id="UP000886808"/>
    </source>
</evidence>
<dbReference type="Pfam" id="PF02096">
    <property type="entry name" value="60KD_IMP"/>
    <property type="match status" value="1"/>
</dbReference>
<dbReference type="GO" id="GO:0015031">
    <property type="term" value="P:protein transport"/>
    <property type="evidence" value="ECO:0007669"/>
    <property type="project" value="UniProtKB-KW"/>
</dbReference>
<comment type="subcellular location">
    <subcellularLocation>
        <location evidence="1">Cell membrane</location>
        <topology evidence="1">Multi-pass membrane protein</topology>
    </subcellularLocation>
    <subcellularLocation>
        <location evidence="9">Membrane</location>
        <topology evidence="9">Multi-pass membrane protein</topology>
    </subcellularLocation>
</comment>
<comment type="caution">
    <text evidence="12">The sequence shown here is derived from an EMBL/GenBank/DDBJ whole genome shotgun (WGS) entry which is preliminary data.</text>
</comment>
<accession>A0A9D1THZ6</accession>
<dbReference type="InterPro" id="IPR028055">
    <property type="entry name" value="YidC/Oxa/ALB_C"/>
</dbReference>
<dbReference type="InterPro" id="IPR047196">
    <property type="entry name" value="YidC_ALB_C"/>
</dbReference>
<keyword evidence="3" id="KW-1003">Cell membrane</keyword>
<evidence type="ECO:0000256" key="3">
    <source>
        <dbReference type="ARBA" id="ARBA00022475"/>
    </source>
</evidence>
<reference evidence="12" key="2">
    <citation type="submission" date="2021-04" db="EMBL/GenBank/DDBJ databases">
        <authorList>
            <person name="Gilroy R."/>
        </authorList>
    </citation>
    <scope>NUCLEOTIDE SEQUENCE</scope>
    <source>
        <strain evidence="12">CHK193-4272</strain>
    </source>
</reference>
<organism evidence="12 13">
    <name type="scientific">Candidatus Butyricicoccus avistercoris</name>
    <dbReference type="NCBI Taxonomy" id="2838518"/>
    <lineage>
        <taxon>Bacteria</taxon>
        <taxon>Bacillati</taxon>
        <taxon>Bacillota</taxon>
        <taxon>Clostridia</taxon>
        <taxon>Eubacteriales</taxon>
        <taxon>Butyricicoccaceae</taxon>
        <taxon>Butyricicoccus</taxon>
    </lineage>
</organism>
<evidence type="ECO:0000256" key="6">
    <source>
        <dbReference type="ARBA" id="ARBA00022989"/>
    </source>
</evidence>
<keyword evidence="8" id="KW-0143">Chaperone</keyword>
<keyword evidence="6 10" id="KW-1133">Transmembrane helix</keyword>
<evidence type="ECO:0000256" key="10">
    <source>
        <dbReference type="SAM" id="Phobius"/>
    </source>
</evidence>
<dbReference type="CDD" id="cd20070">
    <property type="entry name" value="5TM_YidC_Alb3"/>
    <property type="match status" value="1"/>
</dbReference>
<reference evidence="12" key="1">
    <citation type="journal article" date="2021" name="PeerJ">
        <title>Extensive microbial diversity within the chicken gut microbiome revealed by metagenomics and culture.</title>
        <authorList>
            <person name="Gilroy R."/>
            <person name="Ravi A."/>
            <person name="Getino M."/>
            <person name="Pursley I."/>
            <person name="Horton D.L."/>
            <person name="Alikhan N.F."/>
            <person name="Baker D."/>
            <person name="Gharbi K."/>
            <person name="Hall N."/>
            <person name="Watson M."/>
            <person name="Adriaenssens E.M."/>
            <person name="Foster-Nyarko E."/>
            <person name="Jarju S."/>
            <person name="Secka A."/>
            <person name="Antonio M."/>
            <person name="Oren A."/>
            <person name="Chaudhuri R.R."/>
            <person name="La Ragione R."/>
            <person name="Hildebrand F."/>
            <person name="Pallen M.J."/>
        </authorList>
    </citation>
    <scope>NUCLEOTIDE SEQUENCE</scope>
    <source>
        <strain evidence="12">CHK193-4272</strain>
    </source>
</reference>
<evidence type="ECO:0000259" key="11">
    <source>
        <dbReference type="Pfam" id="PF02096"/>
    </source>
</evidence>
<evidence type="ECO:0000313" key="12">
    <source>
        <dbReference type="EMBL" id="HIV62338.1"/>
    </source>
</evidence>
<dbReference type="GO" id="GO:0005886">
    <property type="term" value="C:plasma membrane"/>
    <property type="evidence" value="ECO:0007669"/>
    <property type="project" value="UniProtKB-SubCell"/>
</dbReference>
<evidence type="ECO:0000256" key="1">
    <source>
        <dbReference type="ARBA" id="ARBA00004651"/>
    </source>
</evidence>
<proteinExistence type="inferred from homology"/>
<dbReference type="EMBL" id="DXIE01000033">
    <property type="protein sequence ID" value="HIV62338.1"/>
    <property type="molecule type" value="Genomic_DNA"/>
</dbReference>
<evidence type="ECO:0000256" key="5">
    <source>
        <dbReference type="ARBA" id="ARBA00022927"/>
    </source>
</evidence>
<evidence type="ECO:0000256" key="7">
    <source>
        <dbReference type="ARBA" id="ARBA00023136"/>
    </source>
</evidence>
<evidence type="ECO:0000256" key="4">
    <source>
        <dbReference type="ARBA" id="ARBA00022692"/>
    </source>
</evidence>
<keyword evidence="2" id="KW-0813">Transport</keyword>
<dbReference type="GO" id="GO:0051205">
    <property type="term" value="P:protein insertion into membrane"/>
    <property type="evidence" value="ECO:0007669"/>
    <property type="project" value="TreeGrafter"/>
</dbReference>
<feature type="transmembrane region" description="Helical" evidence="10">
    <location>
        <begin position="204"/>
        <end position="227"/>
    </location>
</feature>
<dbReference type="InterPro" id="IPR001708">
    <property type="entry name" value="YidC/ALB3/OXA1/COX18"/>
</dbReference>
<sequence>MGDIFGFLIVRPLGILLNIIYNAVGSYGLAVILFALLVKIIILPIAYHGKKGMLRMSKLQGQMQQIQKKYANNKVKMNEEISKLYEKEGVSPMSGCLPSFLPLPIMMGLYYAVVKPMSFMMGLSGGAPNTPNGDINLLAQKVGIEITQQNSYTVQTEIAQACNKFFHNGKLDADIAALSDNIKNLLQPMNFDLFGLDLSVKPTLTFSILLLIPILSGLSAFLSSWILQKMQNNNNGANAQMQGSMKTIMYIMPLMSVYFAFQFPAAIGIYWIANNIFTCIQEIILTKIIRHKYPDMAKK</sequence>
<gene>
    <name evidence="12" type="ORF">H9746_05815</name>
</gene>
<dbReference type="PANTHER" id="PTHR12428">
    <property type="entry name" value="OXA1"/>
    <property type="match status" value="1"/>
</dbReference>
<dbReference type="GO" id="GO:0032977">
    <property type="term" value="F:membrane insertase activity"/>
    <property type="evidence" value="ECO:0007669"/>
    <property type="project" value="InterPro"/>
</dbReference>
<evidence type="ECO:0000256" key="2">
    <source>
        <dbReference type="ARBA" id="ARBA00022448"/>
    </source>
</evidence>